<organism evidence="7 8">
    <name type="scientific">Flavobacterium aquatile LMG 4008 = ATCC 11947</name>
    <dbReference type="NCBI Taxonomy" id="1453498"/>
    <lineage>
        <taxon>Bacteria</taxon>
        <taxon>Pseudomonadati</taxon>
        <taxon>Bacteroidota</taxon>
        <taxon>Flavobacteriia</taxon>
        <taxon>Flavobacteriales</taxon>
        <taxon>Flavobacteriaceae</taxon>
        <taxon>Flavobacterium</taxon>
    </lineage>
</organism>
<evidence type="ECO:0000256" key="5">
    <source>
        <dbReference type="ARBA" id="ARBA00023315"/>
    </source>
</evidence>
<dbReference type="Proteomes" id="UP000029554">
    <property type="component" value="Unassembled WGS sequence"/>
</dbReference>
<evidence type="ECO:0000256" key="3">
    <source>
        <dbReference type="ARBA" id="ARBA00022960"/>
    </source>
</evidence>
<dbReference type="eggNOG" id="COG2348">
    <property type="taxonomic scope" value="Bacteria"/>
</dbReference>
<dbReference type="PANTHER" id="PTHR36174">
    <property type="entry name" value="LIPID II:GLYCINE GLYCYLTRANSFERASE"/>
    <property type="match status" value="1"/>
</dbReference>
<keyword evidence="2" id="KW-0808">Transferase</keyword>
<evidence type="ECO:0000256" key="4">
    <source>
        <dbReference type="ARBA" id="ARBA00022984"/>
    </source>
</evidence>
<dbReference type="RefSeq" id="WP_035125780.1">
    <property type="nucleotide sequence ID" value="NZ_JRHH01000003.1"/>
</dbReference>
<evidence type="ECO:0000256" key="1">
    <source>
        <dbReference type="ARBA" id="ARBA00009943"/>
    </source>
</evidence>
<dbReference type="PROSITE" id="PS51191">
    <property type="entry name" value="FEMABX"/>
    <property type="match status" value="1"/>
</dbReference>
<evidence type="ECO:0000313" key="7">
    <source>
        <dbReference type="EMBL" id="KGD68150.1"/>
    </source>
</evidence>
<keyword evidence="5" id="KW-0012">Acyltransferase</keyword>
<dbReference type="PANTHER" id="PTHR36174:SF1">
    <property type="entry name" value="LIPID II:GLYCINE GLYCYLTRANSFERASE"/>
    <property type="match status" value="1"/>
</dbReference>
<gene>
    <name evidence="7" type="ORF">LG45_07595</name>
</gene>
<protein>
    <recommendedName>
        <fullName evidence="9">BioF2-like acetyltransferase domain-containing protein</fullName>
    </recommendedName>
</protein>
<dbReference type="GO" id="GO:0016755">
    <property type="term" value="F:aminoacyltransferase activity"/>
    <property type="evidence" value="ECO:0007669"/>
    <property type="project" value="InterPro"/>
</dbReference>
<sequence length="356" mass="41028">MEFLFTRDSNWLEKWDDFLFREDCGSHLLYTDWLKSYTSYGFDYEVFLVVENDTIIGGFGAVIAKSLFFKFYIIPHGPVFLHKNETVFQEVVHKMQIHAKEIGCCYIQFSLPVSDEALVNSKTFSSDFIKTQKLEAKQGNLFKHVYSSYGINWVDFKTVNSSDELLNQFTAQVRRNINLSYKCDPKIQFAITEEECRKAYQPIEDNALEGNYSVREFDDFKNTIIGLVTKRKAFLLYVIVDGEVKGAGFAVDCGNCLTYISGGTKKQKPDLKLGYLIHWEFIKKSIALGYNGYNISMGGSKGVVEFKSKFNTTTINFIGPHYHLILKPFIFNIYTILNSIFVKNKKTISVLLKRFK</sequence>
<dbReference type="Pfam" id="PF02388">
    <property type="entry name" value="FemAB"/>
    <property type="match status" value="2"/>
</dbReference>
<evidence type="ECO:0000313" key="8">
    <source>
        <dbReference type="Proteomes" id="UP000029554"/>
    </source>
</evidence>
<dbReference type="AlphaFoldDB" id="A0A095V010"/>
<dbReference type="STRING" id="1453498.LG45_07595"/>
<name>A0A095V010_9FLAO</name>
<dbReference type="Gene3D" id="3.40.630.30">
    <property type="match status" value="2"/>
</dbReference>
<keyword evidence="6" id="KW-0961">Cell wall biogenesis/degradation</keyword>
<dbReference type="InterPro" id="IPR050644">
    <property type="entry name" value="PG_Glycine_Bridge_Synth"/>
</dbReference>
<comment type="similarity">
    <text evidence="1">Belongs to the FemABX family.</text>
</comment>
<dbReference type="OrthoDB" id="1112315at2"/>
<dbReference type="InterPro" id="IPR016181">
    <property type="entry name" value="Acyl_CoA_acyltransferase"/>
</dbReference>
<keyword evidence="8" id="KW-1185">Reference proteome</keyword>
<proteinExistence type="inferred from homology"/>
<dbReference type="GO" id="GO:0008360">
    <property type="term" value="P:regulation of cell shape"/>
    <property type="evidence" value="ECO:0007669"/>
    <property type="project" value="UniProtKB-KW"/>
</dbReference>
<evidence type="ECO:0008006" key="9">
    <source>
        <dbReference type="Google" id="ProtNLM"/>
    </source>
</evidence>
<dbReference type="SUPFAM" id="SSF55729">
    <property type="entry name" value="Acyl-CoA N-acyltransferases (Nat)"/>
    <property type="match status" value="2"/>
</dbReference>
<keyword evidence="3" id="KW-0133">Cell shape</keyword>
<evidence type="ECO:0000256" key="6">
    <source>
        <dbReference type="ARBA" id="ARBA00023316"/>
    </source>
</evidence>
<accession>A0A095V010</accession>
<keyword evidence="4" id="KW-0573">Peptidoglycan synthesis</keyword>
<comment type="caution">
    <text evidence="7">The sequence shown here is derived from an EMBL/GenBank/DDBJ whole genome shotgun (WGS) entry which is preliminary data.</text>
</comment>
<evidence type="ECO:0000256" key="2">
    <source>
        <dbReference type="ARBA" id="ARBA00022679"/>
    </source>
</evidence>
<dbReference type="GO" id="GO:0071555">
    <property type="term" value="P:cell wall organization"/>
    <property type="evidence" value="ECO:0007669"/>
    <property type="project" value="UniProtKB-KW"/>
</dbReference>
<dbReference type="EMBL" id="JRHH01000003">
    <property type="protein sequence ID" value="KGD68150.1"/>
    <property type="molecule type" value="Genomic_DNA"/>
</dbReference>
<reference evidence="7 8" key="1">
    <citation type="submission" date="2014-09" db="EMBL/GenBank/DDBJ databases">
        <title>Whole Genome Shotgun of Flavobacterium aquatile LMG 4008.</title>
        <authorList>
            <person name="Gale A.N."/>
            <person name="Pipes S.E."/>
            <person name="Newman J.D."/>
        </authorList>
    </citation>
    <scope>NUCLEOTIDE SEQUENCE [LARGE SCALE GENOMIC DNA]</scope>
    <source>
        <strain evidence="7 8">LMG 4008</strain>
    </source>
</reference>
<dbReference type="InterPro" id="IPR003447">
    <property type="entry name" value="FEMABX"/>
</dbReference>
<dbReference type="GO" id="GO:0009252">
    <property type="term" value="P:peptidoglycan biosynthetic process"/>
    <property type="evidence" value="ECO:0007669"/>
    <property type="project" value="UniProtKB-KW"/>
</dbReference>